<accession>A0A0B1SS69</accession>
<gene>
    <name evidence="2" type="ORF">OESDEN_13872</name>
</gene>
<reference evidence="2 3" key="1">
    <citation type="submission" date="2014-03" db="EMBL/GenBank/DDBJ databases">
        <title>Draft genome of the hookworm Oesophagostomum dentatum.</title>
        <authorList>
            <person name="Mitreva M."/>
        </authorList>
    </citation>
    <scope>NUCLEOTIDE SEQUENCE [LARGE SCALE GENOMIC DNA]</scope>
    <source>
        <strain evidence="2 3">OD-Hann</strain>
    </source>
</reference>
<dbReference type="Proteomes" id="UP000053660">
    <property type="component" value="Unassembled WGS sequence"/>
</dbReference>
<dbReference type="OrthoDB" id="10267576at2759"/>
<sequence length="176" mass="19950">MHPSKYEEAHHSKANRRQEIRQKSEGLTKYQLKKKLLAAKDEVARELAEGKIEKPCIPSRRGRFVGEPKTMNEEAVVTYPSAANKAMFYVFSKCKSTRSYDIYECLLCRRNGKSTSVKACGYEFYRDPSTLPHNCDPVENLDALTKEATDMDAEEVNDTPAFIIFTSESNGCVGEH</sequence>
<feature type="region of interest" description="Disordered" evidence="1">
    <location>
        <begin position="1"/>
        <end position="26"/>
    </location>
</feature>
<organism evidence="2 3">
    <name type="scientific">Oesophagostomum dentatum</name>
    <name type="common">Nodular worm</name>
    <dbReference type="NCBI Taxonomy" id="61180"/>
    <lineage>
        <taxon>Eukaryota</taxon>
        <taxon>Metazoa</taxon>
        <taxon>Ecdysozoa</taxon>
        <taxon>Nematoda</taxon>
        <taxon>Chromadorea</taxon>
        <taxon>Rhabditida</taxon>
        <taxon>Rhabditina</taxon>
        <taxon>Rhabditomorpha</taxon>
        <taxon>Strongyloidea</taxon>
        <taxon>Strongylidae</taxon>
        <taxon>Oesophagostomum</taxon>
    </lineage>
</organism>
<evidence type="ECO:0000256" key="1">
    <source>
        <dbReference type="SAM" id="MobiDB-lite"/>
    </source>
</evidence>
<protein>
    <submittedName>
        <fullName evidence="2">Uncharacterized protein</fullName>
    </submittedName>
</protein>
<proteinExistence type="predicted"/>
<evidence type="ECO:0000313" key="2">
    <source>
        <dbReference type="EMBL" id="KHJ86382.1"/>
    </source>
</evidence>
<dbReference type="AlphaFoldDB" id="A0A0B1SS69"/>
<keyword evidence="3" id="KW-1185">Reference proteome</keyword>
<name>A0A0B1SS69_OESDE</name>
<dbReference type="EMBL" id="KN560593">
    <property type="protein sequence ID" value="KHJ86382.1"/>
    <property type="molecule type" value="Genomic_DNA"/>
</dbReference>
<evidence type="ECO:0000313" key="3">
    <source>
        <dbReference type="Proteomes" id="UP000053660"/>
    </source>
</evidence>